<evidence type="ECO:0000313" key="3">
    <source>
        <dbReference type="Proteomes" id="UP001500831"/>
    </source>
</evidence>
<comment type="caution">
    <text evidence="2">The sequence shown here is derived from an EMBL/GenBank/DDBJ whole genome shotgun (WGS) entry which is preliminary data.</text>
</comment>
<name>A0ABN3W3C5_9ACTN</name>
<dbReference type="Proteomes" id="UP001500831">
    <property type="component" value="Unassembled WGS sequence"/>
</dbReference>
<evidence type="ECO:0000313" key="2">
    <source>
        <dbReference type="EMBL" id="GAA2888547.1"/>
    </source>
</evidence>
<sequence length="90" mass="9881">MVERLRRRGVERITTAPATERVVVGLHRAATGLVEVTSEVNAYAGLLEEKTGELQARTRARRTGSPNRFSTARAGGAPTAQERPNRRMPI</sequence>
<keyword evidence="3" id="KW-1185">Reference proteome</keyword>
<dbReference type="RefSeq" id="WP_344976931.1">
    <property type="nucleotide sequence ID" value="NZ_BAAAVI010000043.1"/>
</dbReference>
<feature type="region of interest" description="Disordered" evidence="1">
    <location>
        <begin position="54"/>
        <end position="90"/>
    </location>
</feature>
<organism evidence="2 3">
    <name type="scientific">Streptosporangium fragile</name>
    <dbReference type="NCBI Taxonomy" id="46186"/>
    <lineage>
        <taxon>Bacteria</taxon>
        <taxon>Bacillati</taxon>
        <taxon>Actinomycetota</taxon>
        <taxon>Actinomycetes</taxon>
        <taxon>Streptosporangiales</taxon>
        <taxon>Streptosporangiaceae</taxon>
        <taxon>Streptosporangium</taxon>
    </lineage>
</organism>
<evidence type="ECO:0000256" key="1">
    <source>
        <dbReference type="SAM" id="MobiDB-lite"/>
    </source>
</evidence>
<gene>
    <name evidence="2" type="ORF">GCM10010517_52550</name>
</gene>
<dbReference type="EMBL" id="BAAAVI010000043">
    <property type="protein sequence ID" value="GAA2888547.1"/>
    <property type="molecule type" value="Genomic_DNA"/>
</dbReference>
<accession>A0ABN3W3C5</accession>
<proteinExistence type="predicted"/>
<reference evidence="2 3" key="1">
    <citation type="journal article" date="2019" name="Int. J. Syst. Evol. Microbiol.">
        <title>The Global Catalogue of Microorganisms (GCM) 10K type strain sequencing project: providing services to taxonomists for standard genome sequencing and annotation.</title>
        <authorList>
            <consortium name="The Broad Institute Genomics Platform"/>
            <consortium name="The Broad Institute Genome Sequencing Center for Infectious Disease"/>
            <person name="Wu L."/>
            <person name="Ma J."/>
        </authorList>
    </citation>
    <scope>NUCLEOTIDE SEQUENCE [LARGE SCALE GENOMIC DNA]</scope>
    <source>
        <strain evidence="2 3">JCM 6242</strain>
    </source>
</reference>
<protein>
    <submittedName>
        <fullName evidence="2">Uncharacterized protein</fullName>
    </submittedName>
</protein>